<dbReference type="Proteomes" id="UP001529510">
    <property type="component" value="Unassembled WGS sequence"/>
</dbReference>
<evidence type="ECO:0000313" key="1">
    <source>
        <dbReference type="EMBL" id="KAL0182920.1"/>
    </source>
</evidence>
<feature type="non-terminal residue" evidence="1">
    <location>
        <position position="1"/>
    </location>
</feature>
<feature type="non-terminal residue" evidence="1">
    <location>
        <position position="61"/>
    </location>
</feature>
<dbReference type="AlphaFoldDB" id="A0ABD0QAK3"/>
<keyword evidence="2" id="KW-1185">Reference proteome</keyword>
<accession>A0ABD0QAK3</accession>
<name>A0ABD0QAK3_CIRMR</name>
<dbReference type="EMBL" id="JAMKFB020000010">
    <property type="protein sequence ID" value="KAL0182920.1"/>
    <property type="molecule type" value="Genomic_DNA"/>
</dbReference>
<sequence length="61" mass="7343">YLCECQFDDNVKFKTAINEEDPDKMRLQPIGRDKDGLMYWFQLDQDHNVRVYVEEQDDLDG</sequence>
<dbReference type="PANTHER" id="PTHR14296">
    <property type="entry name" value="REMODELING AND SPACING FACTOR 1"/>
    <property type="match status" value="1"/>
</dbReference>
<evidence type="ECO:0000313" key="2">
    <source>
        <dbReference type="Proteomes" id="UP001529510"/>
    </source>
</evidence>
<dbReference type="InterPro" id="IPR028938">
    <property type="entry name" value="Rsf1-like"/>
</dbReference>
<gene>
    <name evidence="1" type="ORF">M9458_022295</name>
</gene>
<dbReference type="PANTHER" id="PTHR14296:SF16">
    <property type="entry name" value="REMODELING AND SPACING FACTOR 1"/>
    <property type="match status" value="1"/>
</dbReference>
<protein>
    <submittedName>
        <fullName evidence="1">Uncharacterized protein</fullName>
    </submittedName>
</protein>
<organism evidence="1 2">
    <name type="scientific">Cirrhinus mrigala</name>
    <name type="common">Mrigala</name>
    <dbReference type="NCBI Taxonomy" id="683832"/>
    <lineage>
        <taxon>Eukaryota</taxon>
        <taxon>Metazoa</taxon>
        <taxon>Chordata</taxon>
        <taxon>Craniata</taxon>
        <taxon>Vertebrata</taxon>
        <taxon>Euteleostomi</taxon>
        <taxon>Actinopterygii</taxon>
        <taxon>Neopterygii</taxon>
        <taxon>Teleostei</taxon>
        <taxon>Ostariophysi</taxon>
        <taxon>Cypriniformes</taxon>
        <taxon>Cyprinidae</taxon>
        <taxon>Labeoninae</taxon>
        <taxon>Labeonini</taxon>
        <taxon>Cirrhinus</taxon>
    </lineage>
</organism>
<comment type="caution">
    <text evidence="1">The sequence shown here is derived from an EMBL/GenBank/DDBJ whole genome shotgun (WGS) entry which is preliminary data.</text>
</comment>
<reference evidence="1 2" key="1">
    <citation type="submission" date="2024-05" db="EMBL/GenBank/DDBJ databases">
        <title>Genome sequencing and assembly of Indian major carp, Cirrhinus mrigala (Hamilton, 1822).</title>
        <authorList>
            <person name="Mohindra V."/>
            <person name="Chowdhury L.M."/>
            <person name="Lal K."/>
            <person name="Jena J.K."/>
        </authorList>
    </citation>
    <scope>NUCLEOTIDE SEQUENCE [LARGE SCALE GENOMIC DNA]</scope>
    <source>
        <strain evidence="1">CM1030</strain>
        <tissue evidence="1">Blood</tissue>
    </source>
</reference>
<proteinExistence type="predicted"/>